<dbReference type="Pfam" id="PF01799">
    <property type="entry name" value="Fer2_2"/>
    <property type="match status" value="1"/>
</dbReference>
<dbReference type="Proteomes" id="UP001596119">
    <property type="component" value="Unassembled WGS sequence"/>
</dbReference>
<feature type="domain" description="2Fe-2S ferredoxin-type" evidence="6">
    <location>
        <begin position="20"/>
        <end position="96"/>
    </location>
</feature>
<comment type="caution">
    <text evidence="7">The sequence shown here is derived from an EMBL/GenBank/DDBJ whole genome shotgun (WGS) entry which is preliminary data.</text>
</comment>
<dbReference type="EMBL" id="JBHSQK010000007">
    <property type="protein sequence ID" value="MFC5947550.1"/>
    <property type="molecule type" value="Genomic_DNA"/>
</dbReference>
<evidence type="ECO:0000256" key="1">
    <source>
        <dbReference type="ARBA" id="ARBA00022714"/>
    </source>
</evidence>
<evidence type="ECO:0000256" key="4">
    <source>
        <dbReference type="ARBA" id="ARBA00023004"/>
    </source>
</evidence>
<proteinExistence type="predicted"/>
<dbReference type="PANTHER" id="PTHR44379:SF5">
    <property type="entry name" value="OXIDOREDUCTASE WITH IRON-SULFUR SUBUNIT"/>
    <property type="match status" value="1"/>
</dbReference>
<dbReference type="InterPro" id="IPR051452">
    <property type="entry name" value="Diverse_Oxidoreductases"/>
</dbReference>
<dbReference type="PROSITE" id="PS51085">
    <property type="entry name" value="2FE2S_FER_2"/>
    <property type="match status" value="1"/>
</dbReference>
<dbReference type="Gene3D" id="1.10.150.120">
    <property type="entry name" value="[2Fe-2S]-binding domain"/>
    <property type="match status" value="1"/>
</dbReference>
<evidence type="ECO:0000256" key="5">
    <source>
        <dbReference type="ARBA" id="ARBA00023014"/>
    </source>
</evidence>
<evidence type="ECO:0000313" key="7">
    <source>
        <dbReference type="EMBL" id="MFC5947550.1"/>
    </source>
</evidence>
<dbReference type="PANTHER" id="PTHR44379">
    <property type="entry name" value="OXIDOREDUCTASE WITH IRON-SULFUR SUBUNIT"/>
    <property type="match status" value="1"/>
</dbReference>
<dbReference type="RefSeq" id="WP_379564502.1">
    <property type="nucleotide sequence ID" value="NZ_JBHSQK010000007.1"/>
</dbReference>
<dbReference type="PROSITE" id="PS00197">
    <property type="entry name" value="2FE2S_FER_1"/>
    <property type="match status" value="1"/>
</dbReference>
<evidence type="ECO:0000313" key="8">
    <source>
        <dbReference type="Proteomes" id="UP001596119"/>
    </source>
</evidence>
<dbReference type="InterPro" id="IPR036884">
    <property type="entry name" value="2Fe-2S-bd_dom_sf"/>
</dbReference>
<evidence type="ECO:0000256" key="2">
    <source>
        <dbReference type="ARBA" id="ARBA00022723"/>
    </source>
</evidence>
<dbReference type="InterPro" id="IPR036010">
    <property type="entry name" value="2Fe-2S_ferredoxin-like_sf"/>
</dbReference>
<dbReference type="InterPro" id="IPR002888">
    <property type="entry name" value="2Fe-2S-bd"/>
</dbReference>
<dbReference type="InterPro" id="IPR001041">
    <property type="entry name" value="2Fe-2S_ferredoxin-type"/>
</dbReference>
<keyword evidence="2" id="KW-0479">Metal-binding</keyword>
<dbReference type="Pfam" id="PF00111">
    <property type="entry name" value="Fer2"/>
    <property type="match status" value="1"/>
</dbReference>
<accession>A0ABW1I352</accession>
<keyword evidence="4" id="KW-0408">Iron</keyword>
<dbReference type="SUPFAM" id="SSF54292">
    <property type="entry name" value="2Fe-2S ferredoxin-like"/>
    <property type="match status" value="1"/>
</dbReference>
<name>A0ABW1I352_9PSEU</name>
<keyword evidence="5" id="KW-0411">Iron-sulfur</keyword>
<keyword evidence="1" id="KW-0001">2Fe-2S</keyword>
<evidence type="ECO:0000259" key="6">
    <source>
        <dbReference type="PROSITE" id="PS51085"/>
    </source>
</evidence>
<sequence>MTTTQDGSADALPDDEVPTRTITVRVNGRRRRVTIEDRALLVDVLRQELHLTGTHAGCYNGDCAACTVRVDGRIAKSCLLLAASVDGCELQTIEGMAPQGELGDIQQAFWESDAFQCGFCVAGHLFAIEDLLESTPEPSESDVRKALIGNLCRCTGYTNLVKATLLVAQRRRDAAEHA</sequence>
<keyword evidence="3" id="KW-0560">Oxidoreductase</keyword>
<gene>
    <name evidence="7" type="ORF">ACFQH9_04590</name>
</gene>
<reference evidence="8" key="1">
    <citation type="journal article" date="2019" name="Int. J. Syst. Evol. Microbiol.">
        <title>The Global Catalogue of Microorganisms (GCM) 10K type strain sequencing project: providing services to taxonomists for standard genome sequencing and annotation.</title>
        <authorList>
            <consortium name="The Broad Institute Genomics Platform"/>
            <consortium name="The Broad Institute Genome Sequencing Center for Infectious Disease"/>
            <person name="Wu L."/>
            <person name="Ma J."/>
        </authorList>
    </citation>
    <scope>NUCLEOTIDE SEQUENCE [LARGE SCALE GENOMIC DNA]</scope>
    <source>
        <strain evidence="8">CGMCC 4.7397</strain>
    </source>
</reference>
<protein>
    <submittedName>
        <fullName evidence="7">(2Fe-2S)-binding protein</fullName>
    </submittedName>
</protein>
<keyword evidence="8" id="KW-1185">Reference proteome</keyword>
<dbReference type="InterPro" id="IPR006058">
    <property type="entry name" value="2Fe2S_fd_BS"/>
</dbReference>
<evidence type="ECO:0000256" key="3">
    <source>
        <dbReference type="ARBA" id="ARBA00023002"/>
    </source>
</evidence>
<dbReference type="InterPro" id="IPR012675">
    <property type="entry name" value="Beta-grasp_dom_sf"/>
</dbReference>
<dbReference type="SUPFAM" id="SSF47741">
    <property type="entry name" value="CO dehydrogenase ISP C-domain like"/>
    <property type="match status" value="1"/>
</dbReference>
<dbReference type="Gene3D" id="3.10.20.30">
    <property type="match status" value="1"/>
</dbReference>
<organism evidence="7 8">
    <name type="scientific">Pseudonocardia lutea</name>
    <dbReference type="NCBI Taxonomy" id="2172015"/>
    <lineage>
        <taxon>Bacteria</taxon>
        <taxon>Bacillati</taxon>
        <taxon>Actinomycetota</taxon>
        <taxon>Actinomycetes</taxon>
        <taxon>Pseudonocardiales</taxon>
        <taxon>Pseudonocardiaceae</taxon>
        <taxon>Pseudonocardia</taxon>
    </lineage>
</organism>